<proteinExistence type="inferred from homology"/>
<dbReference type="InterPro" id="IPR036388">
    <property type="entry name" value="WH-like_DNA-bd_sf"/>
</dbReference>
<dbReference type="Proteomes" id="UP000240978">
    <property type="component" value="Unassembled WGS sequence"/>
</dbReference>
<feature type="domain" description="HTH lysR-type" evidence="5">
    <location>
        <begin position="2"/>
        <end position="59"/>
    </location>
</feature>
<name>A0A2P8FNQ7_9BACT</name>
<evidence type="ECO:0000259" key="5">
    <source>
        <dbReference type="PROSITE" id="PS50931"/>
    </source>
</evidence>
<comment type="similarity">
    <text evidence="1">Belongs to the LysR transcriptional regulatory family.</text>
</comment>
<dbReference type="InterPro" id="IPR005119">
    <property type="entry name" value="LysR_subst-bd"/>
</dbReference>
<dbReference type="PROSITE" id="PS50931">
    <property type="entry name" value="HTH_LYSR"/>
    <property type="match status" value="1"/>
</dbReference>
<dbReference type="OrthoDB" id="646694at2"/>
<comment type="caution">
    <text evidence="6">The sequence shown here is derived from an EMBL/GenBank/DDBJ whole genome shotgun (WGS) entry which is preliminary data.</text>
</comment>
<sequence length="299" mass="34510">MLNLEWFRTFKAIYETGNLSAAAQTLFISQPGVSLHLRSLETYTGHLLFERETRKMIPTERATILYNCIIDSMNNLVQAEQVFCRNSKAEKPTIGVGMCFETFEHTLEEHVARLPFNLILRFGEYDQMLHDLDMGALDLVLTPQKGRQPNLEYTPFAKERIMLICGGETDTTALDELILVNNKAAIRQWLRKQIWFTAAADMGHLKNFWIANFDEQPDVQPNYIVPNAGSILRCLRGSKGFAVMPDFLCKKEIENKTVRLAWEGCFPVENTLYFGKRKKTIYAREIKQLEQLLTQNWFA</sequence>
<accession>A0A2P8FNQ7</accession>
<dbReference type="AlphaFoldDB" id="A0A2P8FNQ7"/>
<dbReference type="Gene3D" id="1.10.10.10">
    <property type="entry name" value="Winged helix-like DNA-binding domain superfamily/Winged helix DNA-binding domain"/>
    <property type="match status" value="1"/>
</dbReference>
<dbReference type="Pfam" id="PF00126">
    <property type="entry name" value="HTH_1"/>
    <property type="match status" value="1"/>
</dbReference>
<dbReference type="InterPro" id="IPR036390">
    <property type="entry name" value="WH_DNA-bd_sf"/>
</dbReference>
<gene>
    <name evidence="6" type="ORF">CLV42_11871</name>
</gene>
<reference evidence="6 7" key="1">
    <citation type="submission" date="2018-03" db="EMBL/GenBank/DDBJ databases">
        <title>Genomic Encyclopedia of Archaeal and Bacterial Type Strains, Phase II (KMG-II): from individual species to whole genera.</title>
        <authorList>
            <person name="Goeker M."/>
        </authorList>
    </citation>
    <scope>NUCLEOTIDE SEQUENCE [LARGE SCALE GENOMIC DNA]</scope>
    <source>
        <strain evidence="6 7">DSM 18107</strain>
    </source>
</reference>
<evidence type="ECO:0000313" key="6">
    <source>
        <dbReference type="EMBL" id="PSL23354.1"/>
    </source>
</evidence>
<dbReference type="GO" id="GO:0000976">
    <property type="term" value="F:transcription cis-regulatory region binding"/>
    <property type="evidence" value="ECO:0007669"/>
    <property type="project" value="TreeGrafter"/>
</dbReference>
<dbReference type="Pfam" id="PF03466">
    <property type="entry name" value="LysR_substrate"/>
    <property type="match status" value="1"/>
</dbReference>
<dbReference type="PANTHER" id="PTHR30126">
    <property type="entry name" value="HTH-TYPE TRANSCRIPTIONAL REGULATOR"/>
    <property type="match status" value="1"/>
</dbReference>
<dbReference type="PRINTS" id="PR00039">
    <property type="entry name" value="HTHLYSR"/>
</dbReference>
<dbReference type="EMBL" id="PYGK01000018">
    <property type="protein sequence ID" value="PSL23354.1"/>
    <property type="molecule type" value="Genomic_DNA"/>
</dbReference>
<dbReference type="GO" id="GO:0003700">
    <property type="term" value="F:DNA-binding transcription factor activity"/>
    <property type="evidence" value="ECO:0007669"/>
    <property type="project" value="InterPro"/>
</dbReference>
<evidence type="ECO:0000256" key="2">
    <source>
        <dbReference type="ARBA" id="ARBA00023015"/>
    </source>
</evidence>
<dbReference type="SUPFAM" id="SSF53850">
    <property type="entry name" value="Periplasmic binding protein-like II"/>
    <property type="match status" value="1"/>
</dbReference>
<keyword evidence="3 6" id="KW-0238">DNA-binding</keyword>
<keyword evidence="2" id="KW-0805">Transcription regulation</keyword>
<protein>
    <submittedName>
        <fullName evidence="6">DNA-binding transcriptional LysR family regulator</fullName>
    </submittedName>
</protein>
<evidence type="ECO:0000256" key="4">
    <source>
        <dbReference type="ARBA" id="ARBA00023163"/>
    </source>
</evidence>
<dbReference type="InterPro" id="IPR000847">
    <property type="entry name" value="LysR_HTH_N"/>
</dbReference>
<keyword evidence="4" id="KW-0804">Transcription</keyword>
<dbReference type="SUPFAM" id="SSF46785">
    <property type="entry name" value="Winged helix' DNA-binding domain"/>
    <property type="match status" value="1"/>
</dbReference>
<dbReference type="RefSeq" id="WP_106605465.1">
    <property type="nucleotide sequence ID" value="NZ_PYGK01000018.1"/>
</dbReference>
<dbReference type="PANTHER" id="PTHR30126:SF39">
    <property type="entry name" value="HTH-TYPE TRANSCRIPTIONAL REGULATOR CYSL"/>
    <property type="match status" value="1"/>
</dbReference>
<organism evidence="6 7">
    <name type="scientific">Chitinophaga ginsengisoli</name>
    <dbReference type="NCBI Taxonomy" id="363837"/>
    <lineage>
        <taxon>Bacteria</taxon>
        <taxon>Pseudomonadati</taxon>
        <taxon>Bacteroidota</taxon>
        <taxon>Chitinophagia</taxon>
        <taxon>Chitinophagales</taxon>
        <taxon>Chitinophagaceae</taxon>
        <taxon>Chitinophaga</taxon>
    </lineage>
</organism>
<keyword evidence="7" id="KW-1185">Reference proteome</keyword>
<evidence type="ECO:0000313" key="7">
    <source>
        <dbReference type="Proteomes" id="UP000240978"/>
    </source>
</evidence>
<evidence type="ECO:0000256" key="1">
    <source>
        <dbReference type="ARBA" id="ARBA00009437"/>
    </source>
</evidence>
<evidence type="ECO:0000256" key="3">
    <source>
        <dbReference type="ARBA" id="ARBA00023125"/>
    </source>
</evidence>